<dbReference type="Proteomes" id="UP000305546">
    <property type="component" value="Unassembled WGS sequence"/>
</dbReference>
<evidence type="ECO:0000313" key="3">
    <source>
        <dbReference type="Proteomes" id="UP000305546"/>
    </source>
</evidence>
<accession>A0A5C4LYM6</accession>
<protein>
    <recommendedName>
        <fullName evidence="1">Pyridoxamine 5'-phosphate oxidase N-terminal domain-containing protein</fullName>
    </recommendedName>
</protein>
<dbReference type="InterPro" id="IPR011576">
    <property type="entry name" value="Pyridox_Oxase_N"/>
</dbReference>
<dbReference type="InterPro" id="IPR012349">
    <property type="entry name" value="Split_barrel_FMN-bd"/>
</dbReference>
<dbReference type="AlphaFoldDB" id="A0A5C4LYM6"/>
<name>A0A5C4LYM6_9PSEU</name>
<evidence type="ECO:0000259" key="1">
    <source>
        <dbReference type="Pfam" id="PF01243"/>
    </source>
</evidence>
<proteinExistence type="predicted"/>
<sequence>MSVAWANRGMTSTAQIWREIERCSFAVVSHVTPDGAPRSSGVSYAAEGGRLYSIVAGDGWKARHLALDGRVAVTVPVHRGGILALLMPIPPATISFHGTATVRTDGHVPPKLESLLRNVKHGASAIIEIEPSGRFLTYGIGVPLLKMRDAAAARGVAPIGQRSLPA</sequence>
<keyword evidence="3" id="KW-1185">Reference proteome</keyword>
<gene>
    <name evidence="2" type="ORF">FG385_16645</name>
</gene>
<comment type="caution">
    <text evidence="2">The sequence shown here is derived from an EMBL/GenBank/DDBJ whole genome shotgun (WGS) entry which is preliminary data.</text>
</comment>
<dbReference type="Pfam" id="PF01243">
    <property type="entry name" value="PNPOx_N"/>
    <property type="match status" value="1"/>
</dbReference>
<dbReference type="SUPFAM" id="SSF50475">
    <property type="entry name" value="FMN-binding split barrel"/>
    <property type="match status" value="1"/>
</dbReference>
<reference evidence="2 3" key="1">
    <citation type="submission" date="2019-06" db="EMBL/GenBank/DDBJ databases">
        <title>Amycolatopsis alkalitolerans sp. nov., isolated from Gastrodia elata Blume.</title>
        <authorList>
            <person name="Narsing Rao M.P."/>
            <person name="Li W.J."/>
        </authorList>
    </citation>
    <scope>NUCLEOTIDE SEQUENCE [LARGE SCALE GENOMIC DNA]</scope>
    <source>
        <strain evidence="2 3">SYSUP0005</strain>
    </source>
</reference>
<dbReference type="Gene3D" id="2.30.110.10">
    <property type="entry name" value="Electron Transport, Fmn-binding Protein, Chain A"/>
    <property type="match status" value="1"/>
</dbReference>
<dbReference type="EMBL" id="VDFW01000013">
    <property type="protein sequence ID" value="TNC24871.1"/>
    <property type="molecule type" value="Genomic_DNA"/>
</dbReference>
<feature type="domain" description="Pyridoxamine 5'-phosphate oxidase N-terminal" evidence="1">
    <location>
        <begin position="15"/>
        <end position="118"/>
    </location>
</feature>
<evidence type="ECO:0000313" key="2">
    <source>
        <dbReference type="EMBL" id="TNC24871.1"/>
    </source>
</evidence>
<organism evidence="2 3">
    <name type="scientific">Amycolatopsis alkalitolerans</name>
    <dbReference type="NCBI Taxonomy" id="2547244"/>
    <lineage>
        <taxon>Bacteria</taxon>
        <taxon>Bacillati</taxon>
        <taxon>Actinomycetota</taxon>
        <taxon>Actinomycetes</taxon>
        <taxon>Pseudonocardiales</taxon>
        <taxon>Pseudonocardiaceae</taxon>
        <taxon>Amycolatopsis</taxon>
    </lineage>
</organism>